<evidence type="ECO:0000313" key="5">
    <source>
        <dbReference type="Proteomes" id="UP000178606"/>
    </source>
</evidence>
<dbReference type="InterPro" id="IPR028994">
    <property type="entry name" value="Integrin_alpha_N"/>
</dbReference>
<dbReference type="Pfam" id="PF13517">
    <property type="entry name" value="FG-GAP_3"/>
    <property type="match status" value="2"/>
</dbReference>
<gene>
    <name evidence="4" type="ORF">A3F84_28555</name>
</gene>
<dbReference type="PANTHER" id="PTHR16026">
    <property type="entry name" value="CARTILAGE ACIDIC PROTEIN 1"/>
    <property type="match status" value="1"/>
</dbReference>
<dbReference type="EMBL" id="MFKF01000137">
    <property type="protein sequence ID" value="OGG52661.1"/>
    <property type="molecule type" value="Genomic_DNA"/>
</dbReference>
<proteinExistence type="predicted"/>
<dbReference type="InterPro" id="IPR011519">
    <property type="entry name" value="UnbV_ASPIC"/>
</dbReference>
<evidence type="ECO:0000256" key="2">
    <source>
        <dbReference type="SAM" id="SignalP"/>
    </source>
</evidence>
<feature type="chain" id="PRO_5009523641" description="ASPIC/UnbV domain-containing protein" evidence="2">
    <location>
        <begin position="25"/>
        <end position="584"/>
    </location>
</feature>
<dbReference type="AlphaFoldDB" id="A0A1F6CUF8"/>
<dbReference type="SUPFAM" id="SSF69318">
    <property type="entry name" value="Integrin alpha N-terminal domain"/>
    <property type="match status" value="1"/>
</dbReference>
<dbReference type="PANTHER" id="PTHR16026:SF0">
    <property type="entry name" value="CARTILAGE ACIDIC PROTEIN 1"/>
    <property type="match status" value="1"/>
</dbReference>
<feature type="domain" description="ASPIC/UnbV" evidence="3">
    <location>
        <begin position="511"/>
        <end position="578"/>
    </location>
</feature>
<reference evidence="4 5" key="1">
    <citation type="journal article" date="2016" name="Nat. Commun.">
        <title>Thousands of microbial genomes shed light on interconnected biogeochemical processes in an aquifer system.</title>
        <authorList>
            <person name="Anantharaman K."/>
            <person name="Brown C.T."/>
            <person name="Hug L.A."/>
            <person name="Sharon I."/>
            <person name="Castelle C.J."/>
            <person name="Probst A.J."/>
            <person name="Thomas B.C."/>
            <person name="Singh A."/>
            <person name="Wilkins M.J."/>
            <person name="Karaoz U."/>
            <person name="Brodie E.L."/>
            <person name="Williams K.H."/>
            <person name="Hubbard S.S."/>
            <person name="Banfield J.F."/>
        </authorList>
    </citation>
    <scope>NUCLEOTIDE SEQUENCE [LARGE SCALE GENOMIC DNA]</scope>
    <source>
        <strain evidence="5">RIFCSPLOWO2_12_FULL_64_10</strain>
    </source>
</reference>
<sequence>MQLYRFLLCTLILSCSSQSPPANVAVRFTDVTKPAGIRFKHTNGATGRYYYVETMGPGGAFFDSDGDGDLDVYLANGTDLPDHPSPGAGPLIRPGGPTGKLYRNDGEAFTDVTAQVGLADVRYGVGCVAADYDNDGDQDLYVTRFGPNALYRNDNGRFVDVAREAGVDDPRWGASSAFADYDGDGDLDLFVCNYCDYSLDRDRPCFTGGHRGYCNPDVYDGAPNVLYRNDGPDDRGVWRFTDVTRQAGVSEPVSRSLGVLFLDYDGDADPDIFVANDGQANNLYRNRGDGTFEDVGLLAGVAFSGEGKALAGMGVDAGDFDNDGHPDLVLTTFSFEPKMLYRNNGDGTFTDVAFLTGIGKDGLLFLGFGAGFLDFDNDADLDVLIVNGHIQDHIHRISDALSYKERPQMFRNDRGHYVDVSSEMGPDFVVQEVSRGAAFGDYDDDGDVDLLQMNCGREARLLRNDGGNRSHWLKIKLEGGAGKGEGRRAKGEKEEYFRFPPSAFRFSNRDGIGARVRVTSGGVTQSREVRAGYSYLSGNDLRLHFGLSGRDRADVVEVRWWPSGAIQRLTDVKADQALVIRENP</sequence>
<dbReference type="InterPro" id="IPR027039">
    <property type="entry name" value="Crtac1"/>
</dbReference>
<dbReference type="Gene3D" id="2.130.10.130">
    <property type="entry name" value="Integrin alpha, N-terminal"/>
    <property type="match status" value="1"/>
</dbReference>
<comment type="caution">
    <text evidence="4">The sequence shown here is derived from an EMBL/GenBank/DDBJ whole genome shotgun (WGS) entry which is preliminary data.</text>
</comment>
<dbReference type="Proteomes" id="UP000178606">
    <property type="component" value="Unassembled WGS sequence"/>
</dbReference>
<evidence type="ECO:0000313" key="4">
    <source>
        <dbReference type="EMBL" id="OGG52661.1"/>
    </source>
</evidence>
<protein>
    <recommendedName>
        <fullName evidence="3">ASPIC/UnbV domain-containing protein</fullName>
    </recommendedName>
</protein>
<dbReference type="InterPro" id="IPR013517">
    <property type="entry name" value="FG-GAP"/>
</dbReference>
<name>A0A1F6CUF8_HANXR</name>
<evidence type="ECO:0000256" key="1">
    <source>
        <dbReference type="ARBA" id="ARBA00022729"/>
    </source>
</evidence>
<feature type="signal peptide" evidence="2">
    <location>
        <begin position="1"/>
        <end position="24"/>
    </location>
</feature>
<evidence type="ECO:0000259" key="3">
    <source>
        <dbReference type="Pfam" id="PF07593"/>
    </source>
</evidence>
<organism evidence="4 5">
    <name type="scientific">Handelsmanbacteria sp. (strain RIFCSPLOWO2_12_FULL_64_10)</name>
    <dbReference type="NCBI Taxonomy" id="1817868"/>
    <lineage>
        <taxon>Bacteria</taxon>
        <taxon>Candidatus Handelsmaniibacteriota</taxon>
    </lineage>
</organism>
<keyword evidence="1 2" id="KW-0732">Signal</keyword>
<accession>A0A1F6CUF8</accession>
<dbReference type="Pfam" id="PF07593">
    <property type="entry name" value="UnbV_ASPIC"/>
    <property type="match status" value="1"/>
</dbReference>